<feature type="chain" id="PRO_5030121950" evidence="7">
    <location>
        <begin position="25"/>
        <end position="251"/>
    </location>
</feature>
<evidence type="ECO:0000259" key="9">
    <source>
        <dbReference type="Pfam" id="PF02753"/>
    </source>
</evidence>
<dbReference type="InterPro" id="IPR001829">
    <property type="entry name" value="Pili_assmbl_chaperone_bac"/>
</dbReference>
<evidence type="ECO:0000256" key="6">
    <source>
        <dbReference type="ARBA" id="ARBA00023319"/>
    </source>
</evidence>
<reference evidence="10" key="1">
    <citation type="submission" date="2018-07" db="EMBL/GenBank/DDBJ databases">
        <authorList>
            <person name="Ashton P.M."/>
            <person name="Dallman T."/>
            <person name="Nair S."/>
            <person name="De Pinna E."/>
            <person name="Peters T."/>
            <person name="Grant K."/>
        </authorList>
    </citation>
    <scope>NUCLEOTIDE SEQUENCE</scope>
    <source>
        <strain evidence="10">343425</strain>
    </source>
</reference>
<evidence type="ECO:0000256" key="5">
    <source>
        <dbReference type="ARBA" id="ARBA00023186"/>
    </source>
</evidence>
<name>A0A5H7AMP4_SALET</name>
<accession>A0A5H7AMP4</accession>
<dbReference type="InterPro" id="IPR016148">
    <property type="entry name" value="Pili_assmbl_chaperone_C"/>
</dbReference>
<protein>
    <submittedName>
        <fullName evidence="10">Fimbrial chaperone protein SefB</fullName>
    </submittedName>
</protein>
<dbReference type="PANTHER" id="PTHR30251">
    <property type="entry name" value="PILUS ASSEMBLY CHAPERONE"/>
    <property type="match status" value="1"/>
</dbReference>
<proteinExistence type="inferred from homology"/>
<dbReference type="InterPro" id="IPR008962">
    <property type="entry name" value="PapD-like_sf"/>
</dbReference>
<organism evidence="10">
    <name type="scientific">Salmonella enterica subsp. enterica serovar Chester</name>
    <dbReference type="NCBI Taxonomy" id="149386"/>
    <lineage>
        <taxon>Bacteria</taxon>
        <taxon>Pseudomonadati</taxon>
        <taxon>Pseudomonadota</taxon>
        <taxon>Gammaproteobacteria</taxon>
        <taxon>Enterobacterales</taxon>
        <taxon>Enterobacteriaceae</taxon>
        <taxon>Salmonella</taxon>
    </lineage>
</organism>
<keyword evidence="4" id="KW-0574">Periplasm</keyword>
<dbReference type="InterPro" id="IPR036316">
    <property type="entry name" value="Pili_assmbl_chap_C_dom_sf"/>
</dbReference>
<evidence type="ECO:0000256" key="1">
    <source>
        <dbReference type="ARBA" id="ARBA00004418"/>
    </source>
</evidence>
<dbReference type="GO" id="GO:0071555">
    <property type="term" value="P:cell wall organization"/>
    <property type="evidence" value="ECO:0007669"/>
    <property type="project" value="InterPro"/>
</dbReference>
<comment type="similarity">
    <text evidence="2">Belongs to the periplasmic pilus chaperone family.</text>
</comment>
<dbReference type="InterPro" id="IPR016147">
    <property type="entry name" value="Pili_assmbl_chaperone_N"/>
</dbReference>
<dbReference type="GO" id="GO:0030288">
    <property type="term" value="C:outer membrane-bounded periplasmic space"/>
    <property type="evidence" value="ECO:0007669"/>
    <property type="project" value="InterPro"/>
</dbReference>
<gene>
    <name evidence="10" type="ORF">CC481_21070</name>
</gene>
<dbReference type="Pfam" id="PF02753">
    <property type="entry name" value="PapD_C"/>
    <property type="match status" value="1"/>
</dbReference>
<evidence type="ECO:0000256" key="2">
    <source>
        <dbReference type="ARBA" id="ARBA00007399"/>
    </source>
</evidence>
<comment type="subcellular location">
    <subcellularLocation>
        <location evidence="1">Periplasm</location>
    </subcellularLocation>
</comment>
<evidence type="ECO:0000313" key="10">
    <source>
        <dbReference type="EMBL" id="EDH9533895.1"/>
    </source>
</evidence>
<keyword evidence="3 7" id="KW-0732">Signal</keyword>
<dbReference type="EMBL" id="AAMJIT010000022">
    <property type="protein sequence ID" value="EDH9533895.1"/>
    <property type="molecule type" value="Genomic_DNA"/>
</dbReference>
<dbReference type="Gene3D" id="2.60.40.10">
    <property type="entry name" value="Immunoglobulins"/>
    <property type="match status" value="2"/>
</dbReference>
<dbReference type="InterPro" id="IPR013783">
    <property type="entry name" value="Ig-like_fold"/>
</dbReference>
<dbReference type="Pfam" id="PF00345">
    <property type="entry name" value="PapD_N"/>
    <property type="match status" value="1"/>
</dbReference>
<dbReference type="AlphaFoldDB" id="A0A5H7AMP4"/>
<evidence type="ECO:0000256" key="7">
    <source>
        <dbReference type="SAM" id="SignalP"/>
    </source>
</evidence>
<dbReference type="PRINTS" id="PR00969">
    <property type="entry name" value="CHAPERONPILI"/>
</dbReference>
<comment type="caution">
    <text evidence="10">The sequence shown here is derived from an EMBL/GenBank/DDBJ whole genome shotgun (WGS) entry which is preliminary data.</text>
</comment>
<feature type="signal peptide" evidence="7">
    <location>
        <begin position="1"/>
        <end position="24"/>
    </location>
</feature>
<dbReference type="InterPro" id="IPR050643">
    <property type="entry name" value="Periplasmic_pilus_chap"/>
</dbReference>
<evidence type="ECO:0000256" key="3">
    <source>
        <dbReference type="ARBA" id="ARBA00022729"/>
    </source>
</evidence>
<keyword evidence="5" id="KW-0143">Chaperone</keyword>
<evidence type="ECO:0000256" key="4">
    <source>
        <dbReference type="ARBA" id="ARBA00022764"/>
    </source>
</evidence>
<evidence type="ECO:0000259" key="8">
    <source>
        <dbReference type="Pfam" id="PF00345"/>
    </source>
</evidence>
<feature type="domain" description="Pili assembly chaperone N-terminal" evidence="8">
    <location>
        <begin position="38"/>
        <end position="164"/>
    </location>
</feature>
<feature type="domain" description="Pili assembly chaperone C-terminal" evidence="9">
    <location>
        <begin position="187"/>
        <end position="243"/>
    </location>
</feature>
<sequence length="251" mass="28444">MFSKVKFCFAVVSCAISCVPGAYSSQDVNIINRQKVYGLEVGSTRLIYQLESKSASLRVKNNQPYPILVQSSVYKEDKKSEGPFIVTPPIQRLEADAQTRLRVILTENNMPNNKEALFWLCVKGVPPVNIDVGDDSPMEDSSTKFNVNILSSSCIKLITRPKSVKITTEEAGKRVEWKIQGNEVIAKNNTPVYINFSSIKFNGSDIFLRNNYIEPYSEIKFEVTKKRSQNDIEWAILDDYGVERKSQKKNI</sequence>
<dbReference type="SUPFAM" id="SSF49584">
    <property type="entry name" value="Periplasmic chaperone C-domain"/>
    <property type="match status" value="1"/>
</dbReference>
<dbReference type="SUPFAM" id="SSF49354">
    <property type="entry name" value="PapD-like"/>
    <property type="match status" value="1"/>
</dbReference>
<keyword evidence="6" id="KW-0393">Immunoglobulin domain</keyword>
<dbReference type="PANTHER" id="PTHR30251:SF9">
    <property type="entry name" value="CHAPERONE PROTEIN CAF1M"/>
    <property type="match status" value="1"/>
</dbReference>